<comment type="caution">
    <text evidence="2">The sequence shown here is derived from an EMBL/GenBank/DDBJ whole genome shotgun (WGS) entry which is preliminary data.</text>
</comment>
<sequence>MRKGAVKAAFPAQFSGYRLPEETNLFVSDSKVKVVAMERVKSQQIRSKRGLARQLSELSDRQRQNEIQRDREMRDITLDLQRFQKKSTRDLNEILQEERIASSAIQRRLSLPAIQAGLLQTQDTLRLSPSGKEDFPRFPRSRRSLSIAANHPESPTPSPVPPQPTPKLRRLSVDGSTWGLSPREALEAGGYKLTRSYTFVNGRHYDGSLFNEASQSPKAVSSVTDNNTFNSKQQTALSHTSAKRSIGPLKAPNSPRELNFSPQPTFFKNKDDRAVKLISPTSAALVDNKKSVAFVKPILLDKIAPRKTDATPQTETSESFGTLERGQCTLKTRQDSLPEEKETLVECENSPTTLTKYTVKEKQEPASLKASATTIDTRNTKELAPTETSPEASTPTDTPARIPISPDVTMPGNRRELLQNFHQMEDTVDHPHKTTVFIHEDNTVLRVLEDGTVKAEEEIVEDDEHSMFVSGHRSRRLSEPALGGHFLRELQDKALADVALSASIRSKLPSDLVTEEDEEEDEEDAKGEADDKKQPVDISELKINDEMPSHTKTSEEEKDDADVAKPPQEKMASVKVNSKTSKSKAESTAAPAKDKESFNALKQRRKSEGDVLKFAKVFRVKNTQRVNSGTTKKESDSSGSAAGTEPVTEKDKVWEAVRRCRYIRGYEPPEMEVAANLDISEFVFGHRDPRSMANGH</sequence>
<feature type="region of interest" description="Disordered" evidence="1">
    <location>
        <begin position="622"/>
        <end position="650"/>
    </location>
</feature>
<proteinExistence type="predicted"/>
<feature type="region of interest" description="Disordered" evidence="1">
    <location>
        <begin position="509"/>
        <end position="605"/>
    </location>
</feature>
<feature type="region of interest" description="Disordered" evidence="1">
    <location>
        <begin position="360"/>
        <end position="409"/>
    </location>
</feature>
<gene>
    <name evidence="2" type="ORF">PoB_005828800</name>
</gene>
<evidence type="ECO:0000256" key="1">
    <source>
        <dbReference type="SAM" id="MobiDB-lite"/>
    </source>
</evidence>
<dbReference type="AlphaFoldDB" id="A0AAV4CKZ1"/>
<feature type="region of interest" description="Disordered" evidence="1">
    <location>
        <begin position="235"/>
        <end position="265"/>
    </location>
</feature>
<accession>A0AAV4CKZ1</accession>
<feature type="compositionally biased region" description="Low complexity" evidence="1">
    <location>
        <begin position="385"/>
        <end position="400"/>
    </location>
</feature>
<feature type="compositionally biased region" description="Pro residues" evidence="1">
    <location>
        <begin position="154"/>
        <end position="165"/>
    </location>
</feature>
<feature type="compositionally biased region" description="Acidic residues" evidence="1">
    <location>
        <begin position="513"/>
        <end position="525"/>
    </location>
</feature>
<evidence type="ECO:0000313" key="2">
    <source>
        <dbReference type="EMBL" id="GFO31783.1"/>
    </source>
</evidence>
<feature type="region of interest" description="Disordered" evidence="1">
    <location>
        <begin position="148"/>
        <end position="176"/>
    </location>
</feature>
<feature type="compositionally biased region" description="Low complexity" evidence="1">
    <location>
        <begin position="573"/>
        <end position="591"/>
    </location>
</feature>
<name>A0AAV4CKZ1_9GAST</name>
<organism evidence="2 3">
    <name type="scientific">Plakobranchus ocellatus</name>
    <dbReference type="NCBI Taxonomy" id="259542"/>
    <lineage>
        <taxon>Eukaryota</taxon>
        <taxon>Metazoa</taxon>
        <taxon>Spiralia</taxon>
        <taxon>Lophotrochozoa</taxon>
        <taxon>Mollusca</taxon>
        <taxon>Gastropoda</taxon>
        <taxon>Heterobranchia</taxon>
        <taxon>Euthyneura</taxon>
        <taxon>Panpulmonata</taxon>
        <taxon>Sacoglossa</taxon>
        <taxon>Placobranchoidea</taxon>
        <taxon>Plakobranchidae</taxon>
        <taxon>Plakobranchus</taxon>
    </lineage>
</organism>
<evidence type="ECO:0000313" key="3">
    <source>
        <dbReference type="Proteomes" id="UP000735302"/>
    </source>
</evidence>
<reference evidence="2 3" key="1">
    <citation type="journal article" date="2021" name="Elife">
        <title>Chloroplast acquisition without the gene transfer in kleptoplastic sea slugs, Plakobranchus ocellatus.</title>
        <authorList>
            <person name="Maeda T."/>
            <person name="Takahashi S."/>
            <person name="Yoshida T."/>
            <person name="Shimamura S."/>
            <person name="Takaki Y."/>
            <person name="Nagai Y."/>
            <person name="Toyoda A."/>
            <person name="Suzuki Y."/>
            <person name="Arimoto A."/>
            <person name="Ishii H."/>
            <person name="Satoh N."/>
            <person name="Nishiyama T."/>
            <person name="Hasebe M."/>
            <person name="Maruyama T."/>
            <person name="Minagawa J."/>
            <person name="Obokata J."/>
            <person name="Shigenobu S."/>
        </authorList>
    </citation>
    <scope>NUCLEOTIDE SEQUENCE [LARGE SCALE GENOMIC DNA]</scope>
</reference>
<keyword evidence="3" id="KW-1185">Reference proteome</keyword>
<dbReference type="EMBL" id="BLXT01006428">
    <property type="protein sequence ID" value="GFO31783.1"/>
    <property type="molecule type" value="Genomic_DNA"/>
</dbReference>
<dbReference type="Proteomes" id="UP000735302">
    <property type="component" value="Unassembled WGS sequence"/>
</dbReference>
<feature type="compositionally biased region" description="Basic and acidic residues" evidence="1">
    <location>
        <begin position="526"/>
        <end position="555"/>
    </location>
</feature>
<protein>
    <submittedName>
        <fullName evidence="2">Uncharacterized protein</fullName>
    </submittedName>
</protein>